<dbReference type="EMBL" id="AGNK02001191">
    <property type="status" value="NOT_ANNOTATED_CDS"/>
    <property type="molecule type" value="Genomic_DNA"/>
</dbReference>
<dbReference type="EnsemblPlants" id="KQL25272">
    <property type="protein sequence ID" value="KQL25272"/>
    <property type="gene ID" value="SETIT_033539mg"/>
</dbReference>
<dbReference type="AlphaFoldDB" id="K4A3T6"/>
<proteinExistence type="predicted"/>
<reference evidence="1" key="2">
    <citation type="submission" date="2018-08" db="UniProtKB">
        <authorList>
            <consortium name="EnsemblPlants"/>
        </authorList>
    </citation>
    <scope>IDENTIFICATION</scope>
    <source>
        <strain evidence="1">Yugu1</strain>
    </source>
</reference>
<accession>K4A3T6</accession>
<sequence length="30" mass="3569">MCKIITNTKNTTPRVNLSRNTNKLKKFLYK</sequence>
<dbReference type="InParanoid" id="K4A3T6"/>
<name>K4A3T6_SETIT</name>
<evidence type="ECO:0000313" key="2">
    <source>
        <dbReference type="Proteomes" id="UP000004995"/>
    </source>
</evidence>
<reference evidence="2" key="1">
    <citation type="journal article" date="2012" name="Nat. Biotechnol.">
        <title>Reference genome sequence of the model plant Setaria.</title>
        <authorList>
            <person name="Bennetzen J.L."/>
            <person name="Schmutz J."/>
            <person name="Wang H."/>
            <person name="Percifield R."/>
            <person name="Hawkins J."/>
            <person name="Pontaroli A.C."/>
            <person name="Estep M."/>
            <person name="Feng L."/>
            <person name="Vaughn J.N."/>
            <person name="Grimwood J."/>
            <person name="Jenkins J."/>
            <person name="Barry K."/>
            <person name="Lindquist E."/>
            <person name="Hellsten U."/>
            <person name="Deshpande S."/>
            <person name="Wang X."/>
            <person name="Wu X."/>
            <person name="Mitros T."/>
            <person name="Triplett J."/>
            <person name="Yang X."/>
            <person name="Ye C.Y."/>
            <person name="Mauro-Herrera M."/>
            <person name="Wang L."/>
            <person name="Li P."/>
            <person name="Sharma M."/>
            <person name="Sharma R."/>
            <person name="Ronald P.C."/>
            <person name="Panaud O."/>
            <person name="Kellogg E.A."/>
            <person name="Brutnell T.P."/>
            <person name="Doust A.N."/>
            <person name="Tuskan G.A."/>
            <person name="Rokhsar D."/>
            <person name="Devos K.M."/>
        </authorList>
    </citation>
    <scope>NUCLEOTIDE SEQUENCE [LARGE SCALE GENOMIC DNA]</scope>
    <source>
        <strain evidence="2">cv. Yugu1</strain>
    </source>
</reference>
<keyword evidence="2" id="KW-1185">Reference proteome</keyword>
<dbReference type="Proteomes" id="UP000004995">
    <property type="component" value="Unassembled WGS sequence"/>
</dbReference>
<evidence type="ECO:0000313" key="1">
    <source>
        <dbReference type="EnsemblPlants" id="KQL25272"/>
    </source>
</evidence>
<dbReference type="Gramene" id="KQL25272">
    <property type="protein sequence ID" value="KQL25272"/>
    <property type="gene ID" value="SETIT_033539mg"/>
</dbReference>
<dbReference type="HOGENOM" id="CLU_3407006_0_0_1"/>
<protein>
    <submittedName>
        <fullName evidence="1">Uncharacterized protein</fullName>
    </submittedName>
</protein>
<organism evidence="1 2">
    <name type="scientific">Setaria italica</name>
    <name type="common">Foxtail millet</name>
    <name type="synonym">Panicum italicum</name>
    <dbReference type="NCBI Taxonomy" id="4555"/>
    <lineage>
        <taxon>Eukaryota</taxon>
        <taxon>Viridiplantae</taxon>
        <taxon>Streptophyta</taxon>
        <taxon>Embryophyta</taxon>
        <taxon>Tracheophyta</taxon>
        <taxon>Spermatophyta</taxon>
        <taxon>Magnoliopsida</taxon>
        <taxon>Liliopsida</taxon>
        <taxon>Poales</taxon>
        <taxon>Poaceae</taxon>
        <taxon>PACMAD clade</taxon>
        <taxon>Panicoideae</taxon>
        <taxon>Panicodae</taxon>
        <taxon>Paniceae</taxon>
        <taxon>Cenchrinae</taxon>
        <taxon>Setaria</taxon>
    </lineage>
</organism>